<evidence type="ECO:0000313" key="1">
    <source>
        <dbReference type="EMBL" id="KAI0039878.1"/>
    </source>
</evidence>
<accession>A0ACB8R8J5</accession>
<dbReference type="EMBL" id="MU276253">
    <property type="protein sequence ID" value="KAI0039878.1"/>
    <property type="molecule type" value="Genomic_DNA"/>
</dbReference>
<organism evidence="1 2">
    <name type="scientific">Auriscalpium vulgare</name>
    <dbReference type="NCBI Taxonomy" id="40419"/>
    <lineage>
        <taxon>Eukaryota</taxon>
        <taxon>Fungi</taxon>
        <taxon>Dikarya</taxon>
        <taxon>Basidiomycota</taxon>
        <taxon>Agaricomycotina</taxon>
        <taxon>Agaricomycetes</taxon>
        <taxon>Russulales</taxon>
        <taxon>Auriscalpiaceae</taxon>
        <taxon>Auriscalpium</taxon>
    </lineage>
</organism>
<gene>
    <name evidence="1" type="ORF">FA95DRAFT_969147</name>
</gene>
<keyword evidence="2" id="KW-1185">Reference proteome</keyword>
<reference evidence="1" key="1">
    <citation type="submission" date="2021-02" db="EMBL/GenBank/DDBJ databases">
        <authorList>
            <consortium name="DOE Joint Genome Institute"/>
            <person name="Ahrendt S."/>
            <person name="Looney B.P."/>
            <person name="Miyauchi S."/>
            <person name="Morin E."/>
            <person name="Drula E."/>
            <person name="Courty P.E."/>
            <person name="Chicoki N."/>
            <person name="Fauchery L."/>
            <person name="Kohler A."/>
            <person name="Kuo A."/>
            <person name="Labutti K."/>
            <person name="Pangilinan J."/>
            <person name="Lipzen A."/>
            <person name="Riley R."/>
            <person name="Andreopoulos W."/>
            <person name="He G."/>
            <person name="Johnson J."/>
            <person name="Barry K.W."/>
            <person name="Grigoriev I.V."/>
            <person name="Nagy L."/>
            <person name="Hibbett D."/>
            <person name="Henrissat B."/>
            <person name="Matheny P.B."/>
            <person name="Labbe J."/>
            <person name="Martin F."/>
        </authorList>
    </citation>
    <scope>NUCLEOTIDE SEQUENCE</scope>
    <source>
        <strain evidence="1">FP105234-sp</strain>
    </source>
</reference>
<dbReference type="Proteomes" id="UP000814033">
    <property type="component" value="Unassembled WGS sequence"/>
</dbReference>
<comment type="caution">
    <text evidence="1">The sequence shown here is derived from an EMBL/GenBank/DDBJ whole genome shotgun (WGS) entry which is preliminary data.</text>
</comment>
<reference evidence="1" key="2">
    <citation type="journal article" date="2022" name="New Phytol.">
        <title>Evolutionary transition to the ectomycorrhizal habit in the genomes of a hyperdiverse lineage of mushroom-forming fungi.</title>
        <authorList>
            <person name="Looney B."/>
            <person name="Miyauchi S."/>
            <person name="Morin E."/>
            <person name="Drula E."/>
            <person name="Courty P.E."/>
            <person name="Kohler A."/>
            <person name="Kuo A."/>
            <person name="LaButti K."/>
            <person name="Pangilinan J."/>
            <person name="Lipzen A."/>
            <person name="Riley R."/>
            <person name="Andreopoulos W."/>
            <person name="He G."/>
            <person name="Johnson J."/>
            <person name="Nolan M."/>
            <person name="Tritt A."/>
            <person name="Barry K.W."/>
            <person name="Grigoriev I.V."/>
            <person name="Nagy L.G."/>
            <person name="Hibbett D."/>
            <person name="Henrissat B."/>
            <person name="Matheny P.B."/>
            <person name="Labbe J."/>
            <person name="Martin F.M."/>
        </authorList>
    </citation>
    <scope>NUCLEOTIDE SEQUENCE</scope>
    <source>
        <strain evidence="1">FP105234-sp</strain>
    </source>
</reference>
<name>A0ACB8R8J5_9AGAM</name>
<sequence>MAAFIAPGPTLIKVFGPEMAKGVGCYVQNFRFPKTDEHQTMTTLHLDLAPSLGTLTKDSMIMMDDKLKVLIAGMMRELAKLKLVTNLSWEQVVSVCMQDPLMEPFDEPISKKDNFTKEGKHAFKFDGSPDPAIVQEVSAWFKKLINDDDVLKSTTINDENIEFMGRIVAQTGATIDDFLSFFHKDERHEQTMVDIGVLRFPEIQRPFFQVYRIKLVAFSSSERTLAWQSDHNGITGEYNSRKFKPREYIIKDLLPEVKAKAMKEANDVFAD</sequence>
<protein>
    <submittedName>
        <fullName evidence="1">Uncharacterized protein</fullName>
    </submittedName>
</protein>
<evidence type="ECO:0000313" key="2">
    <source>
        <dbReference type="Proteomes" id="UP000814033"/>
    </source>
</evidence>
<proteinExistence type="predicted"/>